<evidence type="ECO:0000256" key="1">
    <source>
        <dbReference type="SAM" id="MobiDB-lite"/>
    </source>
</evidence>
<gene>
    <name evidence="2" type="ORF">DFP77_107144</name>
</gene>
<organism evidence="2 3">
    <name type="scientific">Marinomonas foliarum</name>
    <dbReference type="NCBI Taxonomy" id="491950"/>
    <lineage>
        <taxon>Bacteria</taxon>
        <taxon>Pseudomonadati</taxon>
        <taxon>Pseudomonadota</taxon>
        <taxon>Gammaproteobacteria</taxon>
        <taxon>Oceanospirillales</taxon>
        <taxon>Oceanospirillaceae</taxon>
        <taxon>Marinomonas</taxon>
    </lineage>
</organism>
<dbReference type="OrthoDB" id="5816585at2"/>
<feature type="compositionally biased region" description="Basic and acidic residues" evidence="1">
    <location>
        <begin position="39"/>
        <end position="48"/>
    </location>
</feature>
<sequence length="160" mass="17335">MSDISQELEAPEVANITEDQADFLKELEAEEAQADFDPEEAKAEKQAEAEQVQMDEQAALLTAMSGLGMIEFSLKRVIHKDFEFTAETKAYAIENLGPVLVKYGALLPGWLAAYDAEIKAAMAVGKLVSEGVSTAQTLKEKDQAEAKASAEEKARVRVAA</sequence>
<name>A0A369AHY5_9GAMM</name>
<accession>A0A369AHY5</accession>
<proteinExistence type="predicted"/>
<comment type="caution">
    <text evidence="2">The sequence shown here is derived from an EMBL/GenBank/DDBJ whole genome shotgun (WGS) entry which is preliminary data.</text>
</comment>
<reference evidence="2 3" key="1">
    <citation type="submission" date="2018-07" db="EMBL/GenBank/DDBJ databases">
        <title>Genomic Encyclopedia of Type Strains, Phase III (KMG-III): the genomes of soil and plant-associated and newly described type strains.</title>
        <authorList>
            <person name="Whitman W."/>
        </authorList>
    </citation>
    <scope>NUCLEOTIDE SEQUENCE [LARGE SCALE GENOMIC DNA]</scope>
    <source>
        <strain evidence="2 3">CECT 7731</strain>
    </source>
</reference>
<dbReference type="EMBL" id="QPJQ01000007">
    <property type="protein sequence ID" value="RCX07044.1"/>
    <property type="molecule type" value="Genomic_DNA"/>
</dbReference>
<feature type="region of interest" description="Disordered" evidence="1">
    <location>
        <begin position="32"/>
        <end position="51"/>
    </location>
</feature>
<evidence type="ECO:0000313" key="2">
    <source>
        <dbReference type="EMBL" id="RCX07044.1"/>
    </source>
</evidence>
<protein>
    <submittedName>
        <fullName evidence="2">Uncharacterized protein</fullName>
    </submittedName>
</protein>
<dbReference type="RefSeq" id="WP_114411339.1">
    <property type="nucleotide sequence ID" value="NZ_QPJQ01000007.1"/>
</dbReference>
<dbReference type="AlphaFoldDB" id="A0A369AHY5"/>
<dbReference type="Proteomes" id="UP000253506">
    <property type="component" value="Unassembled WGS sequence"/>
</dbReference>
<evidence type="ECO:0000313" key="3">
    <source>
        <dbReference type="Proteomes" id="UP000253506"/>
    </source>
</evidence>